<reference evidence="1 2" key="1">
    <citation type="journal article" date="2008" name="PLoS ONE">
        <title>Genome sequence of the saprophyte Leptospira biflexa provides insights into the evolution of Leptospira and the pathogenesis of leptospirosis.</title>
        <authorList>
            <person name="Picardeau M."/>
            <person name="Bulach D.M."/>
            <person name="Bouchier C."/>
            <person name="Zuerner R.L."/>
            <person name="Zidane N."/>
            <person name="Wilson P.J."/>
            <person name="Creno S."/>
            <person name="Kuczek E.S."/>
            <person name="Bommezzadri S."/>
            <person name="Davis J.C."/>
            <person name="McGrath A."/>
            <person name="Johnson M.J."/>
            <person name="Boursaux-Eude C."/>
            <person name="Seemann T."/>
            <person name="Rouy Z."/>
            <person name="Coppel R.L."/>
            <person name="Rood J.I."/>
            <person name="Lajus A."/>
            <person name="Davies J.K."/>
            <person name="Medigue C."/>
            <person name="Adler B."/>
        </authorList>
    </citation>
    <scope>NUCLEOTIDE SEQUENCE [LARGE SCALE GENOMIC DNA]</scope>
    <source>
        <strain evidence="2">Patoc 1 / ATCC 23582 / Paris</strain>
    </source>
</reference>
<evidence type="ECO:0000313" key="2">
    <source>
        <dbReference type="Proteomes" id="UP000001847"/>
    </source>
</evidence>
<keyword evidence="2" id="KW-1185">Reference proteome</keyword>
<dbReference type="KEGG" id="lbi:LEPBI_I0141"/>
<dbReference type="EMBL" id="CP000786">
    <property type="protein sequence ID" value="ABZ96286.1"/>
    <property type="molecule type" value="Genomic_DNA"/>
</dbReference>
<name>B0SJV7_LEPBP</name>
<sequence>MKKIAFTLLLIGISIYGQSTTMFKTVKLI</sequence>
<accession>B0SJV7</accession>
<gene>
    <name evidence="1" type="ordered locus">LEPBI_I0141</name>
</gene>
<dbReference type="Proteomes" id="UP000001847">
    <property type="component" value="Chromosome I"/>
</dbReference>
<organism evidence="1 2">
    <name type="scientific">Leptospira biflexa serovar Patoc (strain Patoc 1 / ATCC 23582 / Paris)</name>
    <dbReference type="NCBI Taxonomy" id="456481"/>
    <lineage>
        <taxon>Bacteria</taxon>
        <taxon>Pseudomonadati</taxon>
        <taxon>Spirochaetota</taxon>
        <taxon>Spirochaetia</taxon>
        <taxon>Leptospirales</taxon>
        <taxon>Leptospiraceae</taxon>
        <taxon>Leptospira</taxon>
    </lineage>
</organism>
<dbReference type="AlphaFoldDB" id="B0SJV7"/>
<protein>
    <submittedName>
        <fullName evidence="1">Uncharacterized protein</fullName>
    </submittedName>
</protein>
<proteinExistence type="predicted"/>
<dbReference type="HOGENOM" id="CLU_3409599_0_0_12"/>
<evidence type="ECO:0000313" key="1">
    <source>
        <dbReference type="EMBL" id="ABZ96286.1"/>
    </source>
</evidence>